<proteinExistence type="predicted"/>
<dbReference type="EMBL" id="JACHCE010000001">
    <property type="protein sequence ID" value="MBB5634410.1"/>
    <property type="molecule type" value="Genomic_DNA"/>
</dbReference>
<dbReference type="AlphaFoldDB" id="A0A7W8ZIE2"/>
<organism evidence="1 2">
    <name type="scientific">Pedobacter cryoconitis</name>
    <dbReference type="NCBI Taxonomy" id="188932"/>
    <lineage>
        <taxon>Bacteria</taxon>
        <taxon>Pseudomonadati</taxon>
        <taxon>Bacteroidota</taxon>
        <taxon>Sphingobacteriia</taxon>
        <taxon>Sphingobacteriales</taxon>
        <taxon>Sphingobacteriaceae</taxon>
        <taxon>Pedobacter</taxon>
    </lineage>
</organism>
<dbReference type="RefSeq" id="WP_183878199.1">
    <property type="nucleotide sequence ID" value="NZ_JACHCE010000001.1"/>
</dbReference>
<protein>
    <submittedName>
        <fullName evidence="1">Uncharacterized protein</fullName>
    </submittedName>
</protein>
<evidence type="ECO:0000313" key="1">
    <source>
        <dbReference type="EMBL" id="MBB5634410.1"/>
    </source>
</evidence>
<reference evidence="1 2" key="1">
    <citation type="submission" date="2020-08" db="EMBL/GenBank/DDBJ databases">
        <title>Genomic Encyclopedia of Type Strains, Phase IV (KMG-V): Genome sequencing to study the core and pangenomes of soil and plant-associated prokaryotes.</title>
        <authorList>
            <person name="Whitman W."/>
        </authorList>
    </citation>
    <scope>NUCLEOTIDE SEQUENCE [LARGE SCALE GENOMIC DNA]</scope>
    <source>
        <strain evidence="1 2">S3M1</strain>
    </source>
</reference>
<comment type="caution">
    <text evidence="1">The sequence shown here is derived from an EMBL/GenBank/DDBJ whole genome shotgun (WGS) entry which is preliminary data.</text>
</comment>
<evidence type="ECO:0000313" key="2">
    <source>
        <dbReference type="Proteomes" id="UP000537204"/>
    </source>
</evidence>
<name>A0A7W8ZIE2_9SPHI</name>
<accession>A0A7W8ZIE2</accession>
<dbReference type="Proteomes" id="UP000537204">
    <property type="component" value="Unassembled WGS sequence"/>
</dbReference>
<gene>
    <name evidence="1" type="ORF">HDE68_000295</name>
</gene>
<sequence length="106" mass="12212">MCKTTIVSREGDVCVTHCLNCKIVNIWNKGVLVAFSFEQFDAFLKATKDLVFDNYIEYNPDGIEVVILATPFSEVSLVFTRVEWDEFFAALKQAAYMKQIYQMVHD</sequence>